<gene>
    <name evidence="3" type="primary">prp14</name>
    <name evidence="3" type="ORF">M951_chr1152</name>
</gene>
<dbReference type="AlphaFoldDB" id="A0A060D6M5"/>
<dbReference type="Gene3D" id="3.30.70.330">
    <property type="match status" value="1"/>
</dbReference>
<evidence type="ECO:0000313" key="4">
    <source>
        <dbReference type="Proteomes" id="UP000243670"/>
    </source>
</evidence>
<feature type="domain" description="RRM" evidence="2">
    <location>
        <begin position="10"/>
        <end position="85"/>
    </location>
</feature>
<protein>
    <submittedName>
        <fullName evidence="3">Splicing factor Prp14</fullName>
    </submittedName>
</protein>
<evidence type="ECO:0000256" key="1">
    <source>
        <dbReference type="PROSITE-ProRule" id="PRU00176"/>
    </source>
</evidence>
<dbReference type="PROSITE" id="PS50102">
    <property type="entry name" value="RRM"/>
    <property type="match status" value="1"/>
</dbReference>
<geneLocation type="nucleomorph" evidence="3"/>
<name>A0A060D6M5_9EUKA</name>
<evidence type="ECO:0000259" key="2">
    <source>
        <dbReference type="PROSITE" id="PS50102"/>
    </source>
</evidence>
<keyword evidence="1" id="KW-0694">RNA-binding</keyword>
<dbReference type="InterPro" id="IPR035979">
    <property type="entry name" value="RBD_domain_sf"/>
</dbReference>
<organism evidence="3 4">
    <name type="scientific">Lotharella oceanica</name>
    <dbReference type="NCBI Taxonomy" id="641309"/>
    <lineage>
        <taxon>Eukaryota</taxon>
        <taxon>Sar</taxon>
        <taxon>Rhizaria</taxon>
        <taxon>Cercozoa</taxon>
        <taxon>Chlorarachniophyceae</taxon>
        <taxon>Lotharella</taxon>
    </lineage>
</organism>
<dbReference type="GO" id="GO:0003723">
    <property type="term" value="F:RNA binding"/>
    <property type="evidence" value="ECO:0007669"/>
    <property type="project" value="UniProtKB-UniRule"/>
</dbReference>
<dbReference type="InterPro" id="IPR000504">
    <property type="entry name" value="RRM_dom"/>
</dbReference>
<sequence length="89" mass="10414">MVTKDVILKSIIYMRNLPRDITLIELQTLLDEFGLIYQIRMGFTHQTRGTAFVVFQNSNHALHARMKLNGKNYRGKYIIVLQLNHDLPN</sequence>
<proteinExistence type="predicted"/>
<dbReference type="EMBL" id="CP006627">
    <property type="protein sequence ID" value="AIB09631.1"/>
    <property type="molecule type" value="Genomic_DNA"/>
</dbReference>
<dbReference type="Pfam" id="PF00076">
    <property type="entry name" value="RRM_1"/>
    <property type="match status" value="1"/>
</dbReference>
<reference evidence="3 4" key="1">
    <citation type="journal article" date="2014" name="BMC Genomics">
        <title>Nucleomorph and plastid genome sequences of the chlorarachniophyte Lotharella oceanica: convergent reductive evolution and frequent recombination in nucleomorph-bearing algae.</title>
        <authorList>
            <person name="Tanifuji G."/>
            <person name="Onodera N.T."/>
            <person name="Brown M.W."/>
            <person name="Curtis B.A."/>
            <person name="Roger A.J."/>
            <person name="Ka-Shu Wong G."/>
            <person name="Melkonian M."/>
            <person name="Archibald J.M."/>
        </authorList>
    </citation>
    <scope>NUCLEOTIDE SEQUENCE [LARGE SCALE GENOMIC DNA]</scope>
    <source>
        <strain evidence="3 4">CCMP622</strain>
    </source>
</reference>
<dbReference type="SUPFAM" id="SSF54928">
    <property type="entry name" value="RNA-binding domain, RBD"/>
    <property type="match status" value="1"/>
</dbReference>
<dbReference type="Proteomes" id="UP000243670">
    <property type="component" value="Nucleomorph 1"/>
</dbReference>
<accession>A0A060D6M5</accession>
<dbReference type="SMART" id="SM00360">
    <property type="entry name" value="RRM"/>
    <property type="match status" value="1"/>
</dbReference>
<dbReference type="InterPro" id="IPR012677">
    <property type="entry name" value="Nucleotide-bd_a/b_plait_sf"/>
</dbReference>
<keyword evidence="3" id="KW-0542">Nucleomorph</keyword>
<evidence type="ECO:0000313" key="3">
    <source>
        <dbReference type="EMBL" id="AIB09631.1"/>
    </source>
</evidence>